<evidence type="ECO:0000313" key="3">
    <source>
        <dbReference type="Proteomes" id="UP000045782"/>
    </source>
</evidence>
<evidence type="ECO:0000313" key="2">
    <source>
        <dbReference type="EMBL" id="CPV67051.1"/>
    </source>
</evidence>
<sequence>MTRNHRHRYRVVFGVDASDAMRAVPEVLRTWIQTSCSGTSTRCAILREDTTDGAHVLRHSIVQEIGNSLWTVELTVYRPALDDEGLLWLDVDAPEESRPALAQLISGLIAATGVRDGAHLMTSAPESATTSDLEHLTSRLLDPHRRGLLFLAGSATAAGIPEQQWSECVSAILADTSGVAAAYILDGAATEQFNATMPAELRIRPYTIRTFEPGVCLDDPAQGDRHPTLSTQSIVHDDQTYLRRLLGRRAREVANRADLPEDLRAIDTRLGEEIQLILPVSPRSCTTPSTPSAAAQAAHQILPGLLAEVLGDSTVTVTAVREICATALQARSALASNHEAQQRIKTLQTQLFTEKADTAALRSCLEEEKAETSALVQELSETERQLRHAQNLLVAMGHKDCTDAVLAELPADVMPRSFDELLRRLNELSSIEFTGDPAKALELDARNSDGAWAEQCWKALLALNDYAELSRAGRFEGHIESYLMATPFGQHGFSARRHARIETAEVANTAKYRRPRMLPVPKEVDPTGKAYMEAHFKISQSGTVSPRMHYLDDTARTGRIYVGYIGRHLPTSRTN</sequence>
<evidence type="ECO:0000256" key="1">
    <source>
        <dbReference type="SAM" id="Coils"/>
    </source>
</evidence>
<protein>
    <submittedName>
        <fullName evidence="2">Uncharacterized protein</fullName>
    </submittedName>
</protein>
<dbReference type="AlphaFoldDB" id="A0A0U0ZRE8"/>
<proteinExistence type="predicted"/>
<reference evidence="2 3" key="1">
    <citation type="submission" date="2015-03" db="EMBL/GenBank/DDBJ databases">
        <authorList>
            <person name="Murphy D."/>
        </authorList>
    </citation>
    <scope>NUCLEOTIDE SEQUENCE [LARGE SCALE GENOMIC DNA]</scope>
    <source>
        <strain evidence="2 3">PAP088</strain>
    </source>
</reference>
<dbReference type="Proteomes" id="UP000045782">
    <property type="component" value="Unassembled WGS sequence"/>
</dbReference>
<accession>A0A0U0ZRE8</accession>
<keyword evidence="1" id="KW-0175">Coiled coil</keyword>
<feature type="coiled-coil region" evidence="1">
    <location>
        <begin position="330"/>
        <end position="392"/>
    </location>
</feature>
<name>A0A0U0ZRE8_9MYCO</name>
<gene>
    <name evidence="2" type="ORF">ERS075579_04140</name>
</gene>
<organism evidence="2 3">
    <name type="scientific">Mycobacteroides abscessus</name>
    <dbReference type="NCBI Taxonomy" id="36809"/>
    <lineage>
        <taxon>Bacteria</taxon>
        <taxon>Bacillati</taxon>
        <taxon>Actinomycetota</taxon>
        <taxon>Actinomycetes</taxon>
        <taxon>Mycobacteriales</taxon>
        <taxon>Mycobacteriaceae</taxon>
        <taxon>Mycobacteroides</taxon>
    </lineage>
</organism>
<dbReference type="EMBL" id="CSWP01000009">
    <property type="protein sequence ID" value="CPV67051.1"/>
    <property type="molecule type" value="Genomic_DNA"/>
</dbReference>